<gene>
    <name evidence="6" type="ORF">CTOB1V02_LOCUS15936</name>
</gene>
<reference evidence="6" key="1">
    <citation type="submission" date="2020-11" db="EMBL/GenBank/DDBJ databases">
        <authorList>
            <person name="Tran Van P."/>
        </authorList>
    </citation>
    <scope>NUCLEOTIDE SEQUENCE</scope>
</reference>
<dbReference type="GO" id="GO:0008930">
    <property type="term" value="F:methylthioadenosine nucleosidase activity"/>
    <property type="evidence" value="ECO:0007669"/>
    <property type="project" value="InterPro"/>
</dbReference>
<dbReference type="CDD" id="cd09008">
    <property type="entry name" value="MTAN"/>
    <property type="match status" value="1"/>
</dbReference>
<evidence type="ECO:0000256" key="1">
    <source>
        <dbReference type="ARBA" id="ARBA00004945"/>
    </source>
</evidence>
<dbReference type="SUPFAM" id="SSF53167">
    <property type="entry name" value="Purine and uridine phosphorylases"/>
    <property type="match status" value="1"/>
</dbReference>
<dbReference type="NCBIfam" id="NF004079">
    <property type="entry name" value="PRK05584.1"/>
    <property type="match status" value="1"/>
</dbReference>
<keyword evidence="4" id="KW-0378">Hydrolase</keyword>
<dbReference type="UniPathway" id="UPA00904">
    <property type="reaction ID" value="UER00871"/>
</dbReference>
<dbReference type="Gene3D" id="3.40.50.1580">
    <property type="entry name" value="Nucleoside phosphorylase domain"/>
    <property type="match status" value="1"/>
</dbReference>
<comment type="pathway">
    <text evidence="1">Amino-acid biosynthesis; L-methionine biosynthesis via salvage pathway; S-methyl-5-thio-alpha-D-ribose 1-phosphate from S-methyl-5'-thioadenosine (hydrolase route): step 1/2.</text>
</comment>
<dbReference type="OrthoDB" id="9998080at2759"/>
<dbReference type="GO" id="GO:0009164">
    <property type="term" value="P:nucleoside catabolic process"/>
    <property type="evidence" value="ECO:0007669"/>
    <property type="project" value="InterPro"/>
</dbReference>
<dbReference type="GO" id="GO:0005829">
    <property type="term" value="C:cytosol"/>
    <property type="evidence" value="ECO:0007669"/>
    <property type="project" value="TreeGrafter"/>
</dbReference>
<evidence type="ECO:0000256" key="3">
    <source>
        <dbReference type="ARBA" id="ARBA00022605"/>
    </source>
</evidence>
<dbReference type="PANTHER" id="PTHR46832">
    <property type="entry name" value="5'-METHYLTHIOADENOSINE/S-ADENOSYLHOMOCYSTEINE NUCLEOSIDASE"/>
    <property type="match status" value="1"/>
</dbReference>
<keyword evidence="5" id="KW-0486">Methionine biosynthesis</keyword>
<protein>
    <recommendedName>
        <fullName evidence="2">adenosylhomocysteine nucleosidase</fullName>
        <ecNumber evidence="2">3.2.2.9</ecNumber>
    </recommendedName>
</protein>
<dbReference type="EMBL" id="OB696457">
    <property type="protein sequence ID" value="CAD7238121.1"/>
    <property type="molecule type" value="Genomic_DNA"/>
</dbReference>
<proteinExistence type="predicted"/>
<dbReference type="GO" id="GO:0019509">
    <property type="term" value="P:L-methionine salvage from methylthioadenosine"/>
    <property type="evidence" value="ECO:0007669"/>
    <property type="project" value="UniProtKB-UniPathway"/>
</dbReference>
<dbReference type="InterPro" id="IPR035994">
    <property type="entry name" value="Nucleoside_phosphorylase_sf"/>
</dbReference>
<dbReference type="NCBIfam" id="TIGR01704">
    <property type="entry name" value="MTA_SAH-Nsdase"/>
    <property type="match status" value="1"/>
</dbReference>
<name>A0A7R8WUH6_9CRUS</name>
<evidence type="ECO:0000256" key="4">
    <source>
        <dbReference type="ARBA" id="ARBA00022801"/>
    </source>
</evidence>
<dbReference type="PANTHER" id="PTHR46832:SF1">
    <property type="entry name" value="5'-METHYLTHIOADENOSINE_S-ADENOSYLHOMOCYSTEINE NUCLEOSIDASE"/>
    <property type="match status" value="1"/>
</dbReference>
<sequence>MVENQAPTKPSLLGLMGAMESEVTLLRETMEVRQTHRHGGVDFYSGTLLQRPVVLCQSGVGKVLSAACAQLLADRFGISDLIFTGVAGALDPALDVGDLVIGDDTVQHDMDASALGFAPGIVPFTDEGYFKADPQWIDCAVRAAERLGFPFRRGRILSGDRFISSPEECARLRDAFDGTCTEMEGAAVAHICQRSALAHRRLDLFARFAI</sequence>
<dbReference type="GO" id="GO:0008782">
    <property type="term" value="F:adenosylhomocysteine nucleosidase activity"/>
    <property type="evidence" value="ECO:0007669"/>
    <property type="project" value="UniProtKB-EC"/>
</dbReference>
<evidence type="ECO:0000256" key="2">
    <source>
        <dbReference type="ARBA" id="ARBA00011974"/>
    </source>
</evidence>
<dbReference type="InterPro" id="IPR000845">
    <property type="entry name" value="Nucleoside_phosphorylase_d"/>
</dbReference>
<dbReference type="EC" id="3.2.2.9" evidence="2"/>
<evidence type="ECO:0000256" key="5">
    <source>
        <dbReference type="ARBA" id="ARBA00023167"/>
    </source>
</evidence>
<dbReference type="AlphaFoldDB" id="A0A7R8WUH6"/>
<dbReference type="Pfam" id="PF01048">
    <property type="entry name" value="PNP_UDP_1"/>
    <property type="match status" value="1"/>
</dbReference>
<dbReference type="GO" id="GO:0019284">
    <property type="term" value="P:L-methionine salvage from S-adenosylmethionine"/>
    <property type="evidence" value="ECO:0007669"/>
    <property type="project" value="TreeGrafter"/>
</dbReference>
<keyword evidence="3" id="KW-0028">Amino-acid biosynthesis</keyword>
<dbReference type="InterPro" id="IPR010049">
    <property type="entry name" value="MTA_SAH_Nsdase"/>
</dbReference>
<organism evidence="6">
    <name type="scientific">Cyprideis torosa</name>
    <dbReference type="NCBI Taxonomy" id="163714"/>
    <lineage>
        <taxon>Eukaryota</taxon>
        <taxon>Metazoa</taxon>
        <taxon>Ecdysozoa</taxon>
        <taxon>Arthropoda</taxon>
        <taxon>Crustacea</taxon>
        <taxon>Oligostraca</taxon>
        <taxon>Ostracoda</taxon>
        <taxon>Podocopa</taxon>
        <taxon>Podocopida</taxon>
        <taxon>Cytherocopina</taxon>
        <taxon>Cytheroidea</taxon>
        <taxon>Cytherideidae</taxon>
        <taxon>Cyprideis</taxon>
    </lineage>
</organism>
<evidence type="ECO:0000313" key="6">
    <source>
        <dbReference type="EMBL" id="CAD7238121.1"/>
    </source>
</evidence>
<accession>A0A7R8WUH6</accession>